<comment type="caution">
    <text evidence="3">The sequence shown here is derived from an EMBL/GenBank/DDBJ whole genome shotgun (WGS) entry which is preliminary data.</text>
</comment>
<dbReference type="Proteomes" id="UP001189813">
    <property type="component" value="Unassembled WGS sequence"/>
</dbReference>
<feature type="signal peptide" evidence="2">
    <location>
        <begin position="1"/>
        <end position="21"/>
    </location>
</feature>
<sequence>MRRAWIGWAVAAAGHLALLHAAGFWTPQALGDKSSGDQRPLFVSLLVTPAAEAASDGAKHGTGVPFPPAPSVLPVSPRKASLPTEASLSPQAPTRGASLPGEVEGLRFYTSAEVDRQALPASTLELLEVMGLVTDPSSMMLRVYIDRDGAVVRAEIIRASEGNRVAAARLALVLMETRFVPAKRLGMDVAAMRDLEFQIEPPEKR</sequence>
<evidence type="ECO:0000313" key="4">
    <source>
        <dbReference type="Proteomes" id="UP001189813"/>
    </source>
</evidence>
<evidence type="ECO:0000256" key="1">
    <source>
        <dbReference type="SAM" id="MobiDB-lite"/>
    </source>
</evidence>
<dbReference type="EMBL" id="CATZBU010000001">
    <property type="protein sequence ID" value="CAJ0775588.1"/>
    <property type="molecule type" value="Genomic_DNA"/>
</dbReference>
<organism evidence="3 4">
    <name type="scientific">Ralstonia psammae</name>
    <dbReference type="NCBI Taxonomy" id="3058598"/>
    <lineage>
        <taxon>Bacteria</taxon>
        <taxon>Pseudomonadati</taxon>
        <taxon>Pseudomonadota</taxon>
        <taxon>Betaproteobacteria</taxon>
        <taxon>Burkholderiales</taxon>
        <taxon>Burkholderiaceae</taxon>
        <taxon>Ralstonia</taxon>
    </lineage>
</organism>
<name>A0ABN9I9I0_9RALS</name>
<feature type="chain" id="PRO_5046728921" description="Energy transducer TonB" evidence="2">
    <location>
        <begin position="22"/>
        <end position="205"/>
    </location>
</feature>
<reference evidence="3 4" key="1">
    <citation type="submission" date="2023-07" db="EMBL/GenBank/DDBJ databases">
        <authorList>
            <person name="Peeters C."/>
        </authorList>
    </citation>
    <scope>NUCLEOTIDE SEQUENCE [LARGE SCALE GENOMIC DNA]</scope>
    <source>
        <strain evidence="3 4">LMG 19083</strain>
    </source>
</reference>
<protein>
    <recommendedName>
        <fullName evidence="5">Energy transducer TonB</fullName>
    </recommendedName>
</protein>
<feature type="region of interest" description="Disordered" evidence="1">
    <location>
        <begin position="54"/>
        <end position="99"/>
    </location>
</feature>
<keyword evidence="4" id="KW-1185">Reference proteome</keyword>
<accession>A0ABN9I9I0</accession>
<proteinExistence type="predicted"/>
<gene>
    <name evidence="3" type="ORF">LMG19083_00051</name>
</gene>
<evidence type="ECO:0000313" key="3">
    <source>
        <dbReference type="EMBL" id="CAJ0775588.1"/>
    </source>
</evidence>
<evidence type="ECO:0008006" key="5">
    <source>
        <dbReference type="Google" id="ProtNLM"/>
    </source>
</evidence>
<evidence type="ECO:0000256" key="2">
    <source>
        <dbReference type="SAM" id="SignalP"/>
    </source>
</evidence>
<keyword evidence="2" id="KW-0732">Signal</keyword>